<reference evidence="1" key="2">
    <citation type="submission" date="2025-09" db="UniProtKB">
        <authorList>
            <consortium name="Ensembl"/>
        </authorList>
    </citation>
    <scope>IDENTIFICATION</scope>
</reference>
<dbReference type="AlphaFoldDB" id="A0A8C7A5K1"/>
<sequence>EPTIHVPLKEKEKFVHFVVTDSAKADSCTLCVTLPLGLMCPVNVWDFAVLITIPGHRSIIFGSVSYVCKKPSSVSLLEKTPTSASGITDKETYCSCWAKCGAEAGLSVCGSSRQNKNFFFF</sequence>
<dbReference type="GeneTree" id="ENSGT00910000146944"/>
<evidence type="ECO:0000313" key="2">
    <source>
        <dbReference type="Proteomes" id="UP000694425"/>
    </source>
</evidence>
<protein>
    <submittedName>
        <fullName evidence="1">Uncharacterized protein</fullName>
    </submittedName>
</protein>
<organism evidence="1 2">
    <name type="scientific">Neovison vison</name>
    <name type="common">American mink</name>
    <name type="synonym">Mustela vison</name>
    <dbReference type="NCBI Taxonomy" id="452646"/>
    <lineage>
        <taxon>Eukaryota</taxon>
        <taxon>Metazoa</taxon>
        <taxon>Chordata</taxon>
        <taxon>Craniata</taxon>
        <taxon>Vertebrata</taxon>
        <taxon>Euteleostomi</taxon>
        <taxon>Mammalia</taxon>
        <taxon>Eutheria</taxon>
        <taxon>Laurasiatheria</taxon>
        <taxon>Carnivora</taxon>
        <taxon>Caniformia</taxon>
        <taxon>Musteloidea</taxon>
        <taxon>Mustelidae</taxon>
        <taxon>Mustelinae</taxon>
        <taxon>Neogale</taxon>
    </lineage>
</organism>
<evidence type="ECO:0000313" key="1">
    <source>
        <dbReference type="Ensembl" id="ENSNVIP00000003774.1"/>
    </source>
</evidence>
<reference evidence="1" key="1">
    <citation type="submission" date="2025-08" db="UniProtKB">
        <authorList>
            <consortium name="Ensembl"/>
        </authorList>
    </citation>
    <scope>IDENTIFICATION</scope>
</reference>
<dbReference type="Proteomes" id="UP000694425">
    <property type="component" value="Unplaced"/>
</dbReference>
<proteinExistence type="predicted"/>
<keyword evidence="2" id="KW-1185">Reference proteome</keyword>
<name>A0A8C7A5K1_NEOVI</name>
<dbReference type="Ensembl" id="ENSNVIT00000004423.1">
    <property type="protein sequence ID" value="ENSNVIP00000003774.1"/>
    <property type="gene ID" value="ENSNVIG00000003023.1"/>
</dbReference>
<accession>A0A8C7A5K1</accession>